<dbReference type="CDD" id="cd12148">
    <property type="entry name" value="fungal_TF_MHR"/>
    <property type="match status" value="1"/>
</dbReference>
<feature type="compositionally biased region" description="Low complexity" evidence="2">
    <location>
        <begin position="94"/>
        <end position="111"/>
    </location>
</feature>
<dbReference type="GO" id="GO:0003677">
    <property type="term" value="F:DNA binding"/>
    <property type="evidence" value="ECO:0007669"/>
    <property type="project" value="InterPro"/>
</dbReference>
<evidence type="ECO:0000313" key="5">
    <source>
        <dbReference type="Proteomes" id="UP000077002"/>
    </source>
</evidence>
<accession>A0A177FKZ1</accession>
<evidence type="ECO:0000259" key="3">
    <source>
        <dbReference type="SMART" id="SM00906"/>
    </source>
</evidence>
<keyword evidence="1" id="KW-0539">Nucleus</keyword>
<dbReference type="Proteomes" id="UP000077002">
    <property type="component" value="Unassembled WGS sequence"/>
</dbReference>
<dbReference type="InterPro" id="IPR050987">
    <property type="entry name" value="AtrR-like"/>
</dbReference>
<protein>
    <recommendedName>
        <fullName evidence="3">Xylanolytic transcriptional activator regulatory domain-containing protein</fullName>
    </recommendedName>
</protein>
<name>A0A177FKZ1_9EURO</name>
<evidence type="ECO:0000256" key="2">
    <source>
        <dbReference type="SAM" id="MobiDB-lite"/>
    </source>
</evidence>
<sequence>MRSLCVIRRTSKTAPQLMRNTTCNAYTVGKAEKRQSTYCLSSLQAPESEMLWWPSMQTLCKVISRMCLSTQAASNKDKDDARQPQSYGLREGVATTTTPTIPATSNSISPSRAPRAQDSECSLGPAQSHLSAGSPSLEKTATASHAGVDISDNSNTPVGSVTEVEDARVWLSTCSNAGVAWVCETTASLAFADIAERFGGSLQPWTPTSPWPSLGAARAEPSEETAWEYVNAFFENCWEARLGLIHRPDFEAQLQAHFLDDSSSRNDYAEIALRNVVFAAGYRSILLKTAKIPFHAVRKEAWEGYFVNALSVLTGLLLSPSRLMVVQALALMACYVEGLGSPEIQRVLCHNAVHAALTQGLHLDHESDHRTSSSSDDRLKKTWVWWAVYALEKHFCLVSGRPSMIDDDMIRASIPSHVPANSTIYLEANTLAARHAKICSRILRETMSTKAYRLSPHALLRVVNDIDRQLKSLLDDFPNDLQVGALAKLSEETHPMAHRIHTLYLYFAIHGSLLALHSHFFYPWLSARLCDRGPDAGLEAQLHSSSKTVTEAARKMLLAVRTVTTNAATPTWLAVTYPIYAHLSLFVHVLKYPTFPTASADLGLLDICAGHFGYIDFMTSSEISISLARESVGLAAKFVKAANKKHDKDQTSRFSHGRGTQSRNSQSKRPDNESSQNTPSRSVSAALGQGDFTTVDGDWNMLPFLDPLGTHDNTWESLLLQHP</sequence>
<dbReference type="GeneID" id="34596127"/>
<organism evidence="4 5">
    <name type="scientific">Fonsecaea monophora</name>
    <dbReference type="NCBI Taxonomy" id="254056"/>
    <lineage>
        <taxon>Eukaryota</taxon>
        <taxon>Fungi</taxon>
        <taxon>Dikarya</taxon>
        <taxon>Ascomycota</taxon>
        <taxon>Pezizomycotina</taxon>
        <taxon>Eurotiomycetes</taxon>
        <taxon>Chaetothyriomycetidae</taxon>
        <taxon>Chaetothyriales</taxon>
        <taxon>Herpotrichiellaceae</taxon>
        <taxon>Fonsecaea</taxon>
    </lineage>
</organism>
<dbReference type="AlphaFoldDB" id="A0A177FKZ1"/>
<dbReference type="PANTHER" id="PTHR46910">
    <property type="entry name" value="TRANSCRIPTION FACTOR PDR1"/>
    <property type="match status" value="1"/>
</dbReference>
<comment type="caution">
    <text evidence="4">The sequence shown here is derived from an EMBL/GenBank/DDBJ whole genome shotgun (WGS) entry which is preliminary data.</text>
</comment>
<evidence type="ECO:0000256" key="1">
    <source>
        <dbReference type="ARBA" id="ARBA00023242"/>
    </source>
</evidence>
<feature type="compositionally biased region" description="Polar residues" evidence="2">
    <location>
        <begin position="128"/>
        <end position="143"/>
    </location>
</feature>
<dbReference type="Pfam" id="PF04082">
    <property type="entry name" value="Fungal_trans"/>
    <property type="match status" value="1"/>
</dbReference>
<dbReference type="GO" id="GO:0003700">
    <property type="term" value="F:DNA-binding transcription factor activity"/>
    <property type="evidence" value="ECO:0007669"/>
    <property type="project" value="InterPro"/>
</dbReference>
<feature type="region of interest" description="Disordered" evidence="2">
    <location>
        <begin position="90"/>
        <end position="159"/>
    </location>
</feature>
<dbReference type="InterPro" id="IPR007219">
    <property type="entry name" value="XnlR_reg_dom"/>
</dbReference>
<dbReference type="GO" id="GO:0006351">
    <property type="term" value="P:DNA-templated transcription"/>
    <property type="evidence" value="ECO:0007669"/>
    <property type="project" value="InterPro"/>
</dbReference>
<dbReference type="SMART" id="SM00906">
    <property type="entry name" value="Fungal_trans"/>
    <property type="match status" value="1"/>
</dbReference>
<dbReference type="PANTHER" id="PTHR46910:SF25">
    <property type="entry name" value="ABC-TRANSPORTER-REGULATING TRANSCRIPTION FACTOR"/>
    <property type="match status" value="1"/>
</dbReference>
<keyword evidence="5" id="KW-1185">Reference proteome</keyword>
<feature type="compositionally biased region" description="Polar residues" evidence="2">
    <location>
        <begin position="652"/>
        <end position="683"/>
    </location>
</feature>
<dbReference type="RefSeq" id="XP_022516935.1">
    <property type="nucleotide sequence ID" value="XM_022650932.1"/>
</dbReference>
<evidence type="ECO:0000313" key="4">
    <source>
        <dbReference type="EMBL" id="OAG44983.1"/>
    </source>
</evidence>
<dbReference type="OrthoDB" id="39175at2759"/>
<dbReference type="GO" id="GO:0008270">
    <property type="term" value="F:zinc ion binding"/>
    <property type="evidence" value="ECO:0007669"/>
    <property type="project" value="InterPro"/>
</dbReference>
<reference evidence="4 5" key="1">
    <citation type="submission" date="2016-03" db="EMBL/GenBank/DDBJ databases">
        <title>Draft genome sequence of the Fonsecaea monophora CBS 269.37.</title>
        <authorList>
            <person name="Bombassaro A."/>
            <person name="Vinicius W.A."/>
            <person name="De Hoog S."/>
            <person name="Sun J."/>
            <person name="Souza E.M."/>
            <person name="Raittz R.T."/>
            <person name="Costa F."/>
            <person name="Leao A.C."/>
            <person name="Tadra-Sfeir M.Z."/>
            <person name="Baura V."/>
            <person name="Balsanelli E."/>
            <person name="Pedrosa F.O."/>
            <person name="Moreno L.F."/>
            <person name="Steffens M.B."/>
            <person name="Xi L."/>
            <person name="Bocca A.L."/>
            <person name="Felipe M.S."/>
            <person name="Teixeira M."/>
            <person name="Telles Filho F.Q."/>
            <person name="Azevedo C.M."/>
            <person name="Gomes R."/>
            <person name="Vicente V.A."/>
        </authorList>
    </citation>
    <scope>NUCLEOTIDE SEQUENCE [LARGE SCALE GENOMIC DNA]</scope>
    <source>
        <strain evidence="4 5">CBS 269.37</strain>
    </source>
</reference>
<gene>
    <name evidence="4" type="ORF">AYO21_00945</name>
</gene>
<proteinExistence type="predicted"/>
<dbReference type="EMBL" id="LVKK01000003">
    <property type="protein sequence ID" value="OAG44983.1"/>
    <property type="molecule type" value="Genomic_DNA"/>
</dbReference>
<feature type="domain" description="Xylanolytic transcriptional activator regulatory" evidence="3">
    <location>
        <begin position="345"/>
        <end position="421"/>
    </location>
</feature>
<feature type="region of interest" description="Disordered" evidence="2">
    <location>
        <begin position="645"/>
        <end position="686"/>
    </location>
</feature>